<dbReference type="Pfam" id="PF04233">
    <property type="entry name" value="Phage_Mu_F"/>
    <property type="match status" value="1"/>
</dbReference>
<accession>A0A9X2FJJ6</accession>
<name>A0A9X2FJJ6_9LACO</name>
<comment type="caution">
    <text evidence="2">The sequence shown here is derived from an EMBL/GenBank/DDBJ whole genome shotgun (WGS) entry which is preliminary data.</text>
</comment>
<dbReference type="EMBL" id="JAIULA010000010">
    <property type="protein sequence ID" value="MCP0886939.1"/>
    <property type="molecule type" value="Genomic_DNA"/>
</dbReference>
<dbReference type="InterPro" id="IPR006528">
    <property type="entry name" value="Phage_head_morphogenesis_dom"/>
</dbReference>
<dbReference type="Proteomes" id="UP001139006">
    <property type="component" value="Unassembled WGS sequence"/>
</dbReference>
<keyword evidence="3" id="KW-1185">Reference proteome</keyword>
<dbReference type="AlphaFoldDB" id="A0A9X2FJJ6"/>
<gene>
    <name evidence="2" type="ORF">LB941_06280</name>
</gene>
<evidence type="ECO:0000313" key="3">
    <source>
        <dbReference type="Proteomes" id="UP001139006"/>
    </source>
</evidence>
<evidence type="ECO:0000259" key="1">
    <source>
        <dbReference type="Pfam" id="PF04233"/>
    </source>
</evidence>
<reference evidence="2 3" key="1">
    <citation type="journal article" date="2023" name="Int. J. Syst. Evol. Microbiol.">
        <title>Ligilactobacillus ubinensis sp. nov., a novel species isolated from the wild ferment of a durian fruit (Durio zibethinus).</title>
        <authorList>
            <person name="Heng Y.C."/>
            <person name="Menon N."/>
            <person name="Chen B."/>
            <person name="Loo B.Z.L."/>
            <person name="Wong G.W.J."/>
            <person name="Lim A.C.H."/>
            <person name="Silvaraju S."/>
            <person name="Kittelmann S."/>
        </authorList>
    </citation>
    <scope>NUCLEOTIDE SEQUENCE [LARGE SCALE GENOMIC DNA]</scope>
    <source>
        <strain evidence="2 3">WILCCON 0076</strain>
    </source>
</reference>
<feature type="domain" description="Phage head morphogenesis" evidence="1">
    <location>
        <begin position="250"/>
        <end position="346"/>
    </location>
</feature>
<evidence type="ECO:0000313" key="2">
    <source>
        <dbReference type="EMBL" id="MCP0886939.1"/>
    </source>
</evidence>
<organism evidence="2 3">
    <name type="scientific">Ligilactobacillus ubinensis</name>
    <dbReference type="NCBI Taxonomy" id="2876789"/>
    <lineage>
        <taxon>Bacteria</taxon>
        <taxon>Bacillati</taxon>
        <taxon>Bacillota</taxon>
        <taxon>Bacilli</taxon>
        <taxon>Lactobacillales</taxon>
        <taxon>Lactobacillaceae</taxon>
        <taxon>Ligilactobacillus</taxon>
    </lineage>
</organism>
<dbReference type="NCBIfam" id="TIGR01641">
    <property type="entry name" value="phageSPP1_gp7"/>
    <property type="match status" value="1"/>
</dbReference>
<dbReference type="RefSeq" id="WP_253360409.1">
    <property type="nucleotide sequence ID" value="NZ_JAIULA010000010.1"/>
</dbReference>
<proteinExistence type="predicted"/>
<sequence length="394" mass="44319">MADNQKLTYWQLRAIRNEEKSHEAANDSIPTIAAAYIRAQNYLQGEVKQIYRRYFTNGDYTEEQAVEILNTRVSPTELVTLRALANNITDSESKKQVTDYLSALAAKGRITRLEELQAKSYIAVKQVSSVEIQESTDLYTKVIQQAWNEATAEGVIGDVGKDVQLFEKGYVPQIDKKAKEVSILNPETGKEITKVKAVPDKAITSFKELSGKYVKAALDTPFYGKNYSQRIWGNTDKLAARLKELFTAQQMSGMSERDMAKALSDEFGSGMANAKRLIRTEANYFHNTTKVAGWKQRGIKEFEIVAILDNRTSQICRNADGKVYPVSEAEVGKTVPPLHVNCRSVAVVHFANSKYTGTRTANNPNIGKTFKIDQSKTYEDWEQIINDTRKENKS</sequence>
<protein>
    <submittedName>
        <fullName evidence="2">Minor capsid protein</fullName>
    </submittedName>
</protein>